<gene>
    <name evidence="2" type="ORF">KFK14_15560</name>
</gene>
<protein>
    <submittedName>
        <fullName evidence="2">Colicin transporter</fullName>
    </submittedName>
</protein>
<dbReference type="EMBL" id="CP073910">
    <property type="protein sequence ID" value="QUT04466.1"/>
    <property type="molecule type" value="Genomic_DNA"/>
</dbReference>
<evidence type="ECO:0000313" key="2">
    <source>
        <dbReference type="EMBL" id="QUT04466.1"/>
    </source>
</evidence>
<accession>A0A975Q0C0</accession>
<feature type="region of interest" description="Disordered" evidence="1">
    <location>
        <begin position="174"/>
        <end position="198"/>
    </location>
</feature>
<evidence type="ECO:0000256" key="1">
    <source>
        <dbReference type="SAM" id="MobiDB-lite"/>
    </source>
</evidence>
<reference evidence="2" key="1">
    <citation type="submission" date="2021-04" db="EMBL/GenBank/DDBJ databases">
        <title>Isolation of p-tert-butylphenol degrading bacteria Sphingobium phenoxybenzoativorans Tas13 from active sludge.</title>
        <authorList>
            <person name="Li Y."/>
        </authorList>
    </citation>
    <scope>NUCLEOTIDE SEQUENCE</scope>
    <source>
        <strain evidence="2">Tas13</strain>
    </source>
</reference>
<dbReference type="AlphaFoldDB" id="A0A975Q0C0"/>
<sequence length="231" mass="24971">MIAVKRLQSVLWVMLVTLGALCAYLVSLRVGAEQNELARVRAQIASTKGEIRYLETEFGARSSLRQLERWNQEDFRYSAPTAQQYLNGERALANLDGVEPNGPVYVAPPVMVAMADAQEELQAAKPTAPASPAPAQIRTDAATRAPAQTHAPAAPRAPEISVIKVAQAADRVEKLPTPKKKLKLDLGDKPETTPTARNAARVAMLDAKLLDDSTLGDLTAKAARERKKGAR</sequence>
<proteinExistence type="predicted"/>
<evidence type="ECO:0000313" key="3">
    <source>
        <dbReference type="Proteomes" id="UP000681425"/>
    </source>
</evidence>
<dbReference type="Proteomes" id="UP000681425">
    <property type="component" value="Chromosome"/>
</dbReference>
<organism evidence="2 3">
    <name type="scientific">Sphingobium phenoxybenzoativorans</name>
    <dbReference type="NCBI Taxonomy" id="1592790"/>
    <lineage>
        <taxon>Bacteria</taxon>
        <taxon>Pseudomonadati</taxon>
        <taxon>Pseudomonadota</taxon>
        <taxon>Alphaproteobacteria</taxon>
        <taxon>Sphingomonadales</taxon>
        <taxon>Sphingomonadaceae</taxon>
        <taxon>Sphingobium</taxon>
    </lineage>
</organism>
<name>A0A975Q0C0_9SPHN</name>
<keyword evidence="3" id="KW-1185">Reference proteome</keyword>
<dbReference type="KEGG" id="spph:KFK14_15560"/>
<dbReference type="RefSeq" id="WP_212608279.1">
    <property type="nucleotide sequence ID" value="NZ_CP073910.1"/>
</dbReference>